<gene>
    <name evidence="4" type="ORF">KUV31_02425</name>
</gene>
<keyword evidence="1 2" id="KW-0597">Phosphoprotein</keyword>
<dbReference type="EMBL" id="JAHVKP010000001">
    <property type="protein sequence ID" value="MBY6217190.1"/>
    <property type="molecule type" value="Genomic_DNA"/>
</dbReference>
<proteinExistence type="predicted"/>
<dbReference type="GO" id="GO:0000160">
    <property type="term" value="P:phosphorelay signal transduction system"/>
    <property type="evidence" value="ECO:0007669"/>
    <property type="project" value="InterPro"/>
</dbReference>
<dbReference type="InterPro" id="IPR050595">
    <property type="entry name" value="Bact_response_regulator"/>
</dbReference>
<dbReference type="PANTHER" id="PTHR44591">
    <property type="entry name" value="STRESS RESPONSE REGULATOR PROTEIN 1"/>
    <property type="match status" value="1"/>
</dbReference>
<dbReference type="PANTHER" id="PTHR44591:SF24">
    <property type="entry name" value="PROTEIN-GLUTAMATE METHYLESTERASE_PROTEIN-GLUTAMINE GLUTAMINASE 1"/>
    <property type="match status" value="1"/>
</dbReference>
<dbReference type="SUPFAM" id="SSF52172">
    <property type="entry name" value="CheY-like"/>
    <property type="match status" value="1"/>
</dbReference>
<dbReference type="Gene3D" id="3.40.50.2300">
    <property type="match status" value="1"/>
</dbReference>
<accession>A0A9Q3RZ50</accession>
<evidence type="ECO:0000256" key="1">
    <source>
        <dbReference type="ARBA" id="ARBA00022553"/>
    </source>
</evidence>
<dbReference type="Pfam" id="PF00072">
    <property type="entry name" value="Response_reg"/>
    <property type="match status" value="1"/>
</dbReference>
<protein>
    <submittedName>
        <fullName evidence="4">Response regulator</fullName>
    </submittedName>
</protein>
<dbReference type="InterPro" id="IPR001789">
    <property type="entry name" value="Sig_transdc_resp-reg_receiver"/>
</dbReference>
<reference evidence="4" key="1">
    <citation type="submission" date="2021-06" db="EMBL/GenBank/DDBJ databases">
        <title>50 bacteria genomes isolated from Dapeng, Shenzhen, China.</title>
        <authorList>
            <person name="Zheng W."/>
            <person name="Yu S."/>
            <person name="Huang Y."/>
        </authorList>
    </citation>
    <scope>NUCLEOTIDE SEQUENCE</scope>
    <source>
        <strain evidence="4">DP4N28-2</strain>
    </source>
</reference>
<name>A0A9Q3RZ50_9SPHN</name>
<sequence length="128" mass="14070">MQRIMIVDDEALVLFDMTMTVEDLGYEVFCDCISVPDALECLGDDCPDAALLDIDVGGTMVWPLARVLDQRDCPIIFVSANKAHPELENEFKHCGFIDKPASSEQIEAKLGAVVRKGETSPRVAVNRA</sequence>
<dbReference type="PROSITE" id="PS50110">
    <property type="entry name" value="RESPONSE_REGULATORY"/>
    <property type="match status" value="1"/>
</dbReference>
<evidence type="ECO:0000313" key="5">
    <source>
        <dbReference type="Proteomes" id="UP000824927"/>
    </source>
</evidence>
<dbReference type="SMART" id="SM00448">
    <property type="entry name" value="REC"/>
    <property type="match status" value="1"/>
</dbReference>
<dbReference type="InterPro" id="IPR011006">
    <property type="entry name" value="CheY-like_superfamily"/>
</dbReference>
<evidence type="ECO:0000256" key="2">
    <source>
        <dbReference type="PROSITE-ProRule" id="PRU00169"/>
    </source>
</evidence>
<comment type="caution">
    <text evidence="4">The sequence shown here is derived from an EMBL/GenBank/DDBJ whole genome shotgun (WGS) entry which is preliminary data.</text>
</comment>
<organism evidence="4 5">
    <name type="scientific">Qipengyuania aquimaris</name>
    <dbReference type="NCBI Taxonomy" id="255984"/>
    <lineage>
        <taxon>Bacteria</taxon>
        <taxon>Pseudomonadati</taxon>
        <taxon>Pseudomonadota</taxon>
        <taxon>Alphaproteobacteria</taxon>
        <taxon>Sphingomonadales</taxon>
        <taxon>Erythrobacteraceae</taxon>
        <taxon>Qipengyuania</taxon>
    </lineage>
</organism>
<dbReference type="Proteomes" id="UP000824927">
    <property type="component" value="Unassembled WGS sequence"/>
</dbReference>
<dbReference type="RefSeq" id="WP_222404374.1">
    <property type="nucleotide sequence ID" value="NZ_JAHVKP010000001.1"/>
</dbReference>
<evidence type="ECO:0000313" key="4">
    <source>
        <dbReference type="EMBL" id="MBY6217190.1"/>
    </source>
</evidence>
<evidence type="ECO:0000259" key="3">
    <source>
        <dbReference type="PROSITE" id="PS50110"/>
    </source>
</evidence>
<dbReference type="AlphaFoldDB" id="A0A9Q3RZ50"/>
<feature type="domain" description="Response regulatory" evidence="3">
    <location>
        <begin position="3"/>
        <end position="114"/>
    </location>
</feature>
<feature type="modified residue" description="4-aspartylphosphate" evidence="2">
    <location>
        <position position="53"/>
    </location>
</feature>